<name>A0A9Q9ELZ3_9PEZI</name>
<feature type="region of interest" description="Disordered" evidence="1">
    <location>
        <begin position="93"/>
        <end position="136"/>
    </location>
</feature>
<dbReference type="OrthoDB" id="10267139at2759"/>
<reference evidence="3" key="1">
    <citation type="submission" date="2022-06" db="EMBL/GenBank/DDBJ databases">
        <title>Complete genome sequences of two strains of the flax pathogen Septoria linicola.</title>
        <authorList>
            <person name="Lapalu N."/>
            <person name="Simon A."/>
            <person name="Demenou B."/>
            <person name="Paumier D."/>
            <person name="Guillot M.-P."/>
            <person name="Gout L."/>
            <person name="Valade R."/>
        </authorList>
    </citation>
    <scope>NUCLEOTIDE SEQUENCE</scope>
    <source>
        <strain evidence="3">SE15195</strain>
    </source>
</reference>
<evidence type="ECO:0000313" key="3">
    <source>
        <dbReference type="EMBL" id="USW56281.1"/>
    </source>
</evidence>
<evidence type="ECO:0000259" key="2">
    <source>
        <dbReference type="Pfam" id="PF22740"/>
    </source>
</evidence>
<accession>A0A9Q9ELZ3</accession>
<dbReference type="AlphaFoldDB" id="A0A9Q9ELZ3"/>
<dbReference type="Proteomes" id="UP001056384">
    <property type="component" value="Chromosome 8"/>
</dbReference>
<dbReference type="InterPro" id="IPR053931">
    <property type="entry name" value="RapZ_C"/>
</dbReference>
<feature type="domain" description="RapZ C-terminal" evidence="2">
    <location>
        <begin position="190"/>
        <end position="240"/>
    </location>
</feature>
<evidence type="ECO:0000313" key="4">
    <source>
        <dbReference type="Proteomes" id="UP001056384"/>
    </source>
</evidence>
<keyword evidence="4" id="KW-1185">Reference proteome</keyword>
<evidence type="ECO:0000256" key="1">
    <source>
        <dbReference type="SAM" id="MobiDB-lite"/>
    </source>
</evidence>
<proteinExistence type="predicted"/>
<gene>
    <name evidence="3" type="ORF">Slin15195_G096000</name>
</gene>
<dbReference type="EMBL" id="CP099425">
    <property type="protein sequence ID" value="USW56281.1"/>
    <property type="molecule type" value="Genomic_DNA"/>
</dbReference>
<feature type="region of interest" description="Disordered" evidence="1">
    <location>
        <begin position="150"/>
        <end position="189"/>
    </location>
</feature>
<sequence>MADVETQTVICEIWSHSHAPPLHPPASVAFDLRKVPNPPKHVRDQYDGRSKRLSEHLLHGAVFVGLLERAAKEITQAINAIFSESLNRDAPGITTSSDHVSHDNVLPDADSSGDLTAADSVSSGCTNGPTVSDSGILDRSLVPVMNSRHPRVRHEPALQPLCDENLDSKEDPLSDSGEVVSGRSSGEEPKSDQVLRISCFCERGRHRSVAFAEELGRTLNKMPGTRSFQVVVRVQHRDVEVKSRDSGRMRRGGRGKSRVLGAAIVADQAELQDL</sequence>
<organism evidence="3 4">
    <name type="scientific">Septoria linicola</name>
    <dbReference type="NCBI Taxonomy" id="215465"/>
    <lineage>
        <taxon>Eukaryota</taxon>
        <taxon>Fungi</taxon>
        <taxon>Dikarya</taxon>
        <taxon>Ascomycota</taxon>
        <taxon>Pezizomycotina</taxon>
        <taxon>Dothideomycetes</taxon>
        <taxon>Dothideomycetidae</taxon>
        <taxon>Mycosphaerellales</taxon>
        <taxon>Mycosphaerellaceae</taxon>
        <taxon>Septoria</taxon>
    </lineage>
</organism>
<protein>
    <recommendedName>
        <fullName evidence="2">RapZ C-terminal domain-containing protein</fullName>
    </recommendedName>
</protein>
<dbReference type="Pfam" id="PF22740">
    <property type="entry name" value="PapZ_C"/>
    <property type="match status" value="1"/>
</dbReference>
<feature type="compositionally biased region" description="Low complexity" evidence="1">
    <location>
        <begin position="174"/>
        <end position="184"/>
    </location>
</feature>
<feature type="compositionally biased region" description="Polar residues" evidence="1">
    <location>
        <begin position="119"/>
        <end position="133"/>
    </location>
</feature>